<dbReference type="PANTHER" id="PTHR43833:SF9">
    <property type="entry name" value="POTASSIUM CHANNEL PROTEIN YUGO-RELATED"/>
    <property type="match status" value="1"/>
</dbReference>
<organism evidence="3 4">
    <name type="scientific">Skermanella cutis</name>
    <dbReference type="NCBI Taxonomy" id="2775420"/>
    <lineage>
        <taxon>Bacteria</taxon>
        <taxon>Pseudomonadati</taxon>
        <taxon>Pseudomonadota</taxon>
        <taxon>Alphaproteobacteria</taxon>
        <taxon>Rhodospirillales</taxon>
        <taxon>Azospirillaceae</taxon>
        <taxon>Skermanella</taxon>
    </lineage>
</organism>
<name>A0ABX7B7G9_9PROT</name>
<reference evidence="3" key="1">
    <citation type="submission" date="2021-02" db="EMBL/GenBank/DDBJ databases">
        <title>Skermanella TT6 skin isolate.</title>
        <authorList>
            <person name="Lee K."/>
            <person name="Ganzorig M."/>
        </authorList>
    </citation>
    <scope>NUCLEOTIDE SEQUENCE</scope>
    <source>
        <strain evidence="3">TT6</strain>
    </source>
</reference>
<proteinExistence type="predicted"/>
<accession>A0ABX7B7G9</accession>
<dbReference type="PANTHER" id="PTHR43833">
    <property type="entry name" value="POTASSIUM CHANNEL PROTEIN 2-RELATED-RELATED"/>
    <property type="match status" value="1"/>
</dbReference>
<sequence>MMNLFTRLRRKRRADLTTLIPNTSPIRAFRRMLIRLMALILLHVIAMMAFEGLTPFEALWLTMTTMTTVGYGDYSAETLPGRLSTMILVFAGGIWIAFQTAATYFDHRTERRERMRCGRWRWNMSDHILILNAPAENALAYLTRLVCELRDSRRFRERVVQIVTPCFGAGLPEPIHRLGVIHYAGDPWGAEALAASNAAEADTIIILAESDSDPGSDSRTLDMVDRLRGIGARGRILAECVDDANRTRMRRFGADLVVRPLRGYPEMIVRALAAPGTEAILEDLFTSRGDECWRYDIDVADWCWADLVALLVRRDIGVPIAFRRAEDQKVVINPPPDVTLDADKLYVLVRTDNARPDEEIASLLRAARPPGQAL</sequence>
<dbReference type="Gene3D" id="3.40.50.720">
    <property type="entry name" value="NAD(P)-binding Rossmann-like Domain"/>
    <property type="match status" value="1"/>
</dbReference>
<gene>
    <name evidence="3" type="ORF">IGS68_03180</name>
</gene>
<evidence type="ECO:0000313" key="3">
    <source>
        <dbReference type="EMBL" id="QQP90277.1"/>
    </source>
</evidence>
<dbReference type="GO" id="GO:0034220">
    <property type="term" value="P:monoatomic ion transmembrane transport"/>
    <property type="evidence" value="ECO:0007669"/>
    <property type="project" value="UniProtKB-KW"/>
</dbReference>
<keyword evidence="3" id="KW-0406">Ion transport</keyword>
<keyword evidence="3" id="KW-0813">Transport</keyword>
<dbReference type="EMBL" id="CP067420">
    <property type="protein sequence ID" value="QQP90277.1"/>
    <property type="molecule type" value="Genomic_DNA"/>
</dbReference>
<dbReference type="Proteomes" id="UP000595197">
    <property type="component" value="Chromosome"/>
</dbReference>
<dbReference type="InterPro" id="IPR036291">
    <property type="entry name" value="NAD(P)-bd_dom_sf"/>
</dbReference>
<protein>
    <submittedName>
        <fullName evidence="3">Two pore domain potassium channel family protein</fullName>
    </submittedName>
</protein>
<keyword evidence="1" id="KW-0812">Transmembrane</keyword>
<dbReference type="InterPro" id="IPR013099">
    <property type="entry name" value="K_chnl_dom"/>
</dbReference>
<dbReference type="InterPro" id="IPR050721">
    <property type="entry name" value="Trk_Ktr_HKT_K-transport"/>
</dbReference>
<feature type="domain" description="Potassium channel" evidence="2">
    <location>
        <begin position="39"/>
        <end position="100"/>
    </location>
</feature>
<dbReference type="RefSeq" id="WP_201077262.1">
    <property type="nucleotide sequence ID" value="NZ_CP067420.1"/>
</dbReference>
<dbReference type="Pfam" id="PF07885">
    <property type="entry name" value="Ion_trans_2"/>
    <property type="match status" value="1"/>
</dbReference>
<evidence type="ECO:0000313" key="4">
    <source>
        <dbReference type="Proteomes" id="UP000595197"/>
    </source>
</evidence>
<feature type="transmembrane region" description="Helical" evidence="1">
    <location>
        <begin position="83"/>
        <end position="105"/>
    </location>
</feature>
<dbReference type="Gene3D" id="1.10.287.70">
    <property type="match status" value="1"/>
</dbReference>
<keyword evidence="1" id="KW-1133">Transmembrane helix</keyword>
<feature type="transmembrane region" description="Helical" evidence="1">
    <location>
        <begin position="36"/>
        <end position="63"/>
    </location>
</feature>
<evidence type="ECO:0000259" key="2">
    <source>
        <dbReference type="Pfam" id="PF07885"/>
    </source>
</evidence>
<evidence type="ECO:0000256" key="1">
    <source>
        <dbReference type="SAM" id="Phobius"/>
    </source>
</evidence>
<keyword evidence="4" id="KW-1185">Reference proteome</keyword>
<dbReference type="SUPFAM" id="SSF51735">
    <property type="entry name" value="NAD(P)-binding Rossmann-fold domains"/>
    <property type="match status" value="1"/>
</dbReference>
<dbReference type="SUPFAM" id="SSF81324">
    <property type="entry name" value="Voltage-gated potassium channels"/>
    <property type="match status" value="1"/>
</dbReference>
<keyword evidence="3" id="KW-0407">Ion channel</keyword>
<keyword evidence="1" id="KW-0472">Membrane</keyword>